<evidence type="ECO:0000256" key="1">
    <source>
        <dbReference type="ARBA" id="ARBA00022490"/>
    </source>
</evidence>
<organism evidence="4 5">
    <name type="scientific">Paratrimastix pyriformis</name>
    <dbReference type="NCBI Taxonomy" id="342808"/>
    <lineage>
        <taxon>Eukaryota</taxon>
        <taxon>Metamonada</taxon>
        <taxon>Preaxostyla</taxon>
        <taxon>Paratrimastigidae</taxon>
        <taxon>Paratrimastix</taxon>
    </lineage>
</organism>
<accession>A0ABQ8USL8</accession>
<dbReference type="SUPFAM" id="SSF53927">
    <property type="entry name" value="Cytidine deaminase-like"/>
    <property type="match status" value="1"/>
</dbReference>
<feature type="region of interest" description="Disordered" evidence="3">
    <location>
        <begin position="347"/>
        <end position="370"/>
    </location>
</feature>
<proteinExistence type="predicted"/>
<dbReference type="Proteomes" id="UP001141327">
    <property type="component" value="Unassembled WGS sequence"/>
</dbReference>
<dbReference type="InterPro" id="IPR003786">
    <property type="entry name" value="FdhD"/>
</dbReference>
<keyword evidence="1" id="KW-0963">Cytoplasm</keyword>
<gene>
    <name evidence="4" type="ORF">PAPYR_1310</name>
</gene>
<evidence type="ECO:0000256" key="2">
    <source>
        <dbReference type="ARBA" id="ARBA00023150"/>
    </source>
</evidence>
<name>A0ABQ8USL8_9EUKA</name>
<evidence type="ECO:0000256" key="3">
    <source>
        <dbReference type="SAM" id="MobiDB-lite"/>
    </source>
</evidence>
<dbReference type="EMBL" id="JAPMOS010000004">
    <property type="protein sequence ID" value="KAJ4462131.1"/>
    <property type="molecule type" value="Genomic_DNA"/>
</dbReference>
<reference evidence="4" key="1">
    <citation type="journal article" date="2022" name="bioRxiv">
        <title>Genomics of Preaxostyla Flagellates Illuminates Evolutionary Transitions and the Path Towards Mitochondrial Loss.</title>
        <authorList>
            <person name="Novak L.V.F."/>
            <person name="Treitli S.C."/>
            <person name="Pyrih J."/>
            <person name="Halakuc P."/>
            <person name="Pipaliya S.V."/>
            <person name="Vacek V."/>
            <person name="Brzon O."/>
            <person name="Soukal P."/>
            <person name="Eme L."/>
            <person name="Dacks J.B."/>
            <person name="Karnkowska A."/>
            <person name="Elias M."/>
            <person name="Hampl V."/>
        </authorList>
    </citation>
    <scope>NUCLEOTIDE SEQUENCE</scope>
    <source>
        <strain evidence="4">RCP-MX</strain>
    </source>
</reference>
<dbReference type="PANTHER" id="PTHR30592:SF1">
    <property type="entry name" value="SULFUR CARRIER PROTEIN FDHD"/>
    <property type="match status" value="1"/>
</dbReference>
<keyword evidence="5" id="KW-1185">Reference proteome</keyword>
<dbReference type="Gene3D" id="3.40.140.10">
    <property type="entry name" value="Cytidine Deaminase, domain 2"/>
    <property type="match status" value="1"/>
</dbReference>
<comment type="caution">
    <text evidence="4">The sequence shown here is derived from an EMBL/GenBank/DDBJ whole genome shotgun (WGS) entry which is preliminary data.</text>
</comment>
<evidence type="ECO:0000313" key="5">
    <source>
        <dbReference type="Proteomes" id="UP001141327"/>
    </source>
</evidence>
<dbReference type="Gene3D" id="3.10.20.10">
    <property type="match status" value="1"/>
</dbReference>
<dbReference type="InterPro" id="IPR016193">
    <property type="entry name" value="Cytidine_deaminase-like"/>
</dbReference>
<feature type="compositionally biased region" description="Basic residues" evidence="3">
    <location>
        <begin position="355"/>
        <end position="370"/>
    </location>
</feature>
<protein>
    <submittedName>
        <fullName evidence="4">Formate dehydrogenase family accessory protein FdhD</fullName>
    </submittedName>
</protein>
<dbReference type="Pfam" id="PF02634">
    <property type="entry name" value="FdhD-NarQ"/>
    <property type="match status" value="1"/>
</dbReference>
<keyword evidence="2" id="KW-0501">Molybdenum cofactor biosynthesis</keyword>
<dbReference type="PANTHER" id="PTHR30592">
    <property type="entry name" value="FORMATE DEHYDROGENASE"/>
    <property type="match status" value="1"/>
</dbReference>
<evidence type="ECO:0000313" key="4">
    <source>
        <dbReference type="EMBL" id="KAJ4462131.1"/>
    </source>
</evidence>
<sequence>MDDCPPTPVPTPETQNRESISQTILTVGARRFIHVFNHEGRMVECTEEDVTDRVIAEQAVLLDVVDVDRECPPDSLSYNPADVVKSYVLMCSPAKIPELCAGFALTEGLITSADLRSVEVLPIPASVTLGGIMPVPSPHAVLYRIRKEAPAAPLSRERVYTSGKLVPPVEATPSPALTPCPVTATIPQSALHLLQATLNAHQYIFKETGGAHAVALFRYRPPVAGGPATVGFLCHFEDVGRHNALEKCVGHLLLQGSLDPPATDTSRACPLFAACSGRVSSEMLVLCARAGIALLCSPAAPTSLAIRLAERLGITLCCFVRERELREGRGREQQATVFAVPQRVCSDGPQTAVAPRRRTPTPPKGKGRRM</sequence>